<reference evidence="11" key="1">
    <citation type="journal article" date="2020" name="Environ. Microbiol.">
        <title>Acrophiarin (antibiotic S31794/F-1) from Penicillium arenicola shares biosynthetic features with both Aspergillus- and Leotiomycete-type echinocandins.</title>
        <authorList>
            <person name="Lan N."/>
            <person name="Perlatti B."/>
            <person name="Kvitek D.J."/>
            <person name="Wiemann P."/>
            <person name="Harvey C.J.B."/>
            <person name="Frisvad J."/>
            <person name="An Z."/>
            <person name="Bills G.F."/>
        </authorList>
    </citation>
    <scope>NUCLEOTIDE SEQUENCE</scope>
    <source>
        <strain evidence="11">NRRL 8095</strain>
    </source>
</reference>
<feature type="region of interest" description="Disordered" evidence="10">
    <location>
        <begin position="453"/>
        <end position="472"/>
    </location>
</feature>
<keyword evidence="7 9" id="KW-0503">Monooxygenase</keyword>
<evidence type="ECO:0000256" key="3">
    <source>
        <dbReference type="ARBA" id="ARBA00022617"/>
    </source>
</evidence>
<dbReference type="Gene3D" id="1.10.630.10">
    <property type="entry name" value="Cytochrome P450"/>
    <property type="match status" value="1"/>
</dbReference>
<evidence type="ECO:0000256" key="8">
    <source>
        <dbReference type="PIRSR" id="PIRSR602403-1"/>
    </source>
</evidence>
<sequence length="557" mass="62875">MLPQLAAHMEQHLDGLQALLCTASVLLAIGVIFRLRVGHSSIHNKFWKAQPWDGSNLSVELLMNSSLADETEPKFSKKGKAFALPTFGEAPWVVLPPSSIRELLSKSDMEVDMEVIHEEQLQIYYTQGPLGFHAVNVPIQYNLVRRQLTRKLPLLIHAIYDELDRGFKQYWGTDANAWTDVKASETCTKIVTRAANRVFTGAEICQNEAFLEHSRLYSEGVATGGIIIRMLPRWLRPVFAPLVTYPNRKNLNICLKICVPVVKDRLQDTMEKRANAAYKWEAPVDGLQWLIEECLNRNDPKETDPVLITQRLLMLNFVAIETTAMSMTNTVLDLFGSPDSDDFVAGLREECDRVLKENDGQWTKSALDNLLRVDSTIRESMRYSDLGYIALTRMVVDPQGIDLKADDTDGSSPLHIPVGIRVCVPAHAIHRDPSFHQSPYTFNAFRFSDGTEDNKPPQAFKKDDGQTRASLEEQKGPSLVTTTDTFLVFGHGRHACPGRFFAALEMKLMLAYLIQWYDVEKLSKRPEKQVMVGTARPNANLNLSVRRRRGSVRTGYS</sequence>
<keyword evidence="4 8" id="KW-0479">Metal-binding</keyword>
<accession>A0A6H0XBD9</accession>
<name>A0A6H0XBD9_9EURO</name>
<dbReference type="GO" id="GO:0016705">
    <property type="term" value="F:oxidoreductase activity, acting on paired donors, with incorporation or reduction of molecular oxygen"/>
    <property type="evidence" value="ECO:0007669"/>
    <property type="project" value="InterPro"/>
</dbReference>
<comment type="similarity">
    <text evidence="2 9">Belongs to the cytochrome P450 family.</text>
</comment>
<evidence type="ECO:0000256" key="6">
    <source>
        <dbReference type="ARBA" id="ARBA00023004"/>
    </source>
</evidence>
<keyword evidence="3 8" id="KW-0349">Heme</keyword>
<dbReference type="AlphaFoldDB" id="A0A6H0XBD9"/>
<dbReference type="SUPFAM" id="SSF48264">
    <property type="entry name" value="Cytochrome P450"/>
    <property type="match status" value="1"/>
</dbReference>
<evidence type="ECO:0000256" key="1">
    <source>
        <dbReference type="ARBA" id="ARBA00001971"/>
    </source>
</evidence>
<protein>
    <submittedName>
        <fullName evidence="11">P450-1</fullName>
    </submittedName>
</protein>
<dbReference type="InterPro" id="IPR017972">
    <property type="entry name" value="Cyt_P450_CS"/>
</dbReference>
<evidence type="ECO:0000256" key="9">
    <source>
        <dbReference type="RuleBase" id="RU000461"/>
    </source>
</evidence>
<dbReference type="InterPro" id="IPR002403">
    <property type="entry name" value="Cyt_P450_E_grp-IV"/>
</dbReference>
<dbReference type="GO" id="GO:0005506">
    <property type="term" value="F:iron ion binding"/>
    <property type="evidence" value="ECO:0007669"/>
    <property type="project" value="InterPro"/>
</dbReference>
<proteinExistence type="inferred from homology"/>
<dbReference type="PANTHER" id="PTHR46206:SF1">
    <property type="entry name" value="P450, PUTATIVE (EUROFUNG)-RELATED"/>
    <property type="match status" value="1"/>
</dbReference>
<dbReference type="GO" id="GO:0019748">
    <property type="term" value="P:secondary metabolic process"/>
    <property type="evidence" value="ECO:0007669"/>
    <property type="project" value="UniProtKB-ARBA"/>
</dbReference>
<dbReference type="GO" id="GO:0020037">
    <property type="term" value="F:heme binding"/>
    <property type="evidence" value="ECO:0007669"/>
    <property type="project" value="InterPro"/>
</dbReference>
<evidence type="ECO:0000256" key="2">
    <source>
        <dbReference type="ARBA" id="ARBA00010617"/>
    </source>
</evidence>
<dbReference type="CDD" id="cd11041">
    <property type="entry name" value="CYP503A1-like"/>
    <property type="match status" value="1"/>
</dbReference>
<evidence type="ECO:0000256" key="5">
    <source>
        <dbReference type="ARBA" id="ARBA00023002"/>
    </source>
</evidence>
<evidence type="ECO:0000256" key="7">
    <source>
        <dbReference type="ARBA" id="ARBA00023033"/>
    </source>
</evidence>
<dbReference type="EMBL" id="MN518690">
    <property type="protein sequence ID" value="QIW91884.1"/>
    <property type="molecule type" value="Genomic_DNA"/>
</dbReference>
<keyword evidence="6 8" id="KW-0408">Iron</keyword>
<dbReference type="GO" id="GO:0004497">
    <property type="term" value="F:monooxygenase activity"/>
    <property type="evidence" value="ECO:0007669"/>
    <property type="project" value="UniProtKB-KW"/>
</dbReference>
<organism evidence="11">
    <name type="scientific">Phialomyces arenicola</name>
    <dbReference type="NCBI Taxonomy" id="168477"/>
    <lineage>
        <taxon>Eukaryota</taxon>
        <taxon>Fungi</taxon>
        <taxon>Dikarya</taxon>
        <taxon>Ascomycota</taxon>
        <taxon>Pezizomycotina</taxon>
        <taxon>Eurotiomycetes</taxon>
        <taxon>Eurotiomycetidae</taxon>
        <taxon>Eurotiales</taxon>
        <taxon>Aspergillaceae</taxon>
        <taxon>Phialomyces</taxon>
    </lineage>
</organism>
<evidence type="ECO:0000313" key="11">
    <source>
        <dbReference type="EMBL" id="QIW91884.1"/>
    </source>
</evidence>
<dbReference type="PRINTS" id="PR00465">
    <property type="entry name" value="EP450IV"/>
</dbReference>
<dbReference type="InterPro" id="IPR001128">
    <property type="entry name" value="Cyt_P450"/>
</dbReference>
<evidence type="ECO:0000256" key="4">
    <source>
        <dbReference type="ARBA" id="ARBA00022723"/>
    </source>
</evidence>
<gene>
    <name evidence="11" type="primary">p450-1</name>
</gene>
<dbReference type="Pfam" id="PF00067">
    <property type="entry name" value="p450"/>
    <property type="match status" value="1"/>
</dbReference>
<dbReference type="SMR" id="A0A6H0XBD9"/>
<dbReference type="PANTHER" id="PTHR46206">
    <property type="entry name" value="CYTOCHROME P450"/>
    <property type="match status" value="1"/>
</dbReference>
<dbReference type="InterPro" id="IPR036396">
    <property type="entry name" value="Cyt_P450_sf"/>
</dbReference>
<evidence type="ECO:0000256" key="10">
    <source>
        <dbReference type="SAM" id="MobiDB-lite"/>
    </source>
</evidence>
<dbReference type="PROSITE" id="PS00086">
    <property type="entry name" value="CYTOCHROME_P450"/>
    <property type="match status" value="1"/>
</dbReference>
<comment type="cofactor">
    <cofactor evidence="1 8">
        <name>heme</name>
        <dbReference type="ChEBI" id="CHEBI:30413"/>
    </cofactor>
</comment>
<feature type="binding site" description="axial binding residue" evidence="8">
    <location>
        <position position="496"/>
    </location>
    <ligand>
        <name>heme</name>
        <dbReference type="ChEBI" id="CHEBI:30413"/>
    </ligand>
    <ligandPart>
        <name>Fe</name>
        <dbReference type="ChEBI" id="CHEBI:18248"/>
    </ligandPart>
</feature>
<keyword evidence="5 9" id="KW-0560">Oxidoreductase</keyword>